<proteinExistence type="predicted"/>
<feature type="compositionally biased region" description="Polar residues" evidence="6">
    <location>
        <begin position="83"/>
        <end position="92"/>
    </location>
</feature>
<accession>A0A4P9XBA8</accession>
<evidence type="ECO:0000256" key="5">
    <source>
        <dbReference type="ARBA" id="ARBA00023212"/>
    </source>
</evidence>
<dbReference type="STRING" id="1555241.A0A4P9XBA8"/>
<feature type="compositionally biased region" description="Low complexity" evidence="6">
    <location>
        <begin position="41"/>
        <end position="56"/>
    </location>
</feature>
<dbReference type="InterPro" id="IPR027324">
    <property type="entry name" value="MAP2/MAP4/Tau"/>
</dbReference>
<keyword evidence="8" id="KW-1185">Reference proteome</keyword>
<evidence type="ECO:0000313" key="7">
    <source>
        <dbReference type="EMBL" id="RKP02697.1"/>
    </source>
</evidence>
<feature type="region of interest" description="Disordered" evidence="6">
    <location>
        <begin position="146"/>
        <end position="165"/>
    </location>
</feature>
<reference evidence="8" key="1">
    <citation type="journal article" date="2018" name="Nat. Microbiol.">
        <title>Leveraging single-cell genomics to expand the fungal tree of life.</title>
        <authorList>
            <person name="Ahrendt S.R."/>
            <person name="Quandt C.A."/>
            <person name="Ciobanu D."/>
            <person name="Clum A."/>
            <person name="Salamov A."/>
            <person name="Andreopoulos B."/>
            <person name="Cheng J.F."/>
            <person name="Woyke T."/>
            <person name="Pelin A."/>
            <person name="Henrissat B."/>
            <person name="Reynolds N.K."/>
            <person name="Benny G.L."/>
            <person name="Smith M.E."/>
            <person name="James T.Y."/>
            <person name="Grigoriev I.V."/>
        </authorList>
    </citation>
    <scope>NUCLEOTIDE SEQUENCE [LARGE SCALE GENOMIC DNA]</scope>
    <source>
        <strain evidence="8">ATCC 52028</strain>
    </source>
</reference>
<keyword evidence="3" id="KW-0597">Phosphoprotein</keyword>
<dbReference type="Pfam" id="PF00418">
    <property type="entry name" value="Tubulin-binding"/>
    <property type="match status" value="3"/>
</dbReference>
<evidence type="ECO:0000256" key="4">
    <source>
        <dbReference type="ARBA" id="ARBA00022737"/>
    </source>
</evidence>
<feature type="region of interest" description="Disordered" evidence="6">
    <location>
        <begin position="173"/>
        <end position="206"/>
    </location>
</feature>
<evidence type="ECO:0000256" key="3">
    <source>
        <dbReference type="ARBA" id="ARBA00022553"/>
    </source>
</evidence>
<organism evidence="7 8">
    <name type="scientific">Caulochytrium protostelioides</name>
    <dbReference type="NCBI Taxonomy" id="1555241"/>
    <lineage>
        <taxon>Eukaryota</taxon>
        <taxon>Fungi</taxon>
        <taxon>Fungi incertae sedis</taxon>
        <taxon>Chytridiomycota</taxon>
        <taxon>Chytridiomycota incertae sedis</taxon>
        <taxon>Chytridiomycetes</taxon>
        <taxon>Caulochytriales</taxon>
        <taxon>Caulochytriaceae</taxon>
        <taxon>Caulochytrium</taxon>
    </lineage>
</organism>
<keyword evidence="5" id="KW-0206">Cytoskeleton</keyword>
<evidence type="ECO:0000256" key="2">
    <source>
        <dbReference type="ARBA" id="ARBA00022490"/>
    </source>
</evidence>
<evidence type="ECO:0000256" key="6">
    <source>
        <dbReference type="SAM" id="MobiDB-lite"/>
    </source>
</evidence>
<dbReference type="PROSITE" id="PS51491">
    <property type="entry name" value="TAU_MAP_2"/>
    <property type="match status" value="2"/>
</dbReference>
<dbReference type="AlphaFoldDB" id="A0A4P9XBA8"/>
<feature type="region of interest" description="Disordered" evidence="6">
    <location>
        <begin position="1"/>
        <end position="98"/>
    </location>
</feature>
<dbReference type="GO" id="GO:0008017">
    <property type="term" value="F:microtubule binding"/>
    <property type="evidence" value="ECO:0007669"/>
    <property type="project" value="InterPro"/>
</dbReference>
<sequence>MPEANEGPTATAAARSLSPTNLASSRTRLAPSTPDLRGAPSTSRSRSESLSSLSSTSRKREPTFDASGRIIHKPANYGAVTSKVGSKTNLNHTPRGGDKKIETVKLNFKEKATSKVGSRELLHHVPSGGDKKIETVKLSFKEKAAPKVGSKELLHHTPGGGDKKIDTVKLNFKEKAAPKVSSRALPHPAAGHEQRPTSSGPEASAR</sequence>
<dbReference type="GO" id="GO:0005856">
    <property type="term" value="C:cytoskeleton"/>
    <property type="evidence" value="ECO:0007669"/>
    <property type="project" value="UniProtKB-SubCell"/>
</dbReference>
<evidence type="ECO:0000256" key="1">
    <source>
        <dbReference type="ARBA" id="ARBA00004245"/>
    </source>
</evidence>
<keyword evidence="4" id="KW-0677">Repeat</keyword>
<name>A0A4P9XBA8_9FUNG</name>
<feature type="compositionally biased region" description="Polar residues" evidence="6">
    <location>
        <begin position="17"/>
        <end position="27"/>
    </location>
</feature>
<dbReference type="EMBL" id="ML014137">
    <property type="protein sequence ID" value="RKP02697.1"/>
    <property type="molecule type" value="Genomic_DNA"/>
</dbReference>
<keyword evidence="2" id="KW-0963">Cytoplasm</keyword>
<protein>
    <recommendedName>
        <fullName evidence="9">Microtubule-associated protein</fullName>
    </recommendedName>
</protein>
<comment type="subcellular location">
    <subcellularLocation>
        <location evidence="1">Cytoplasm</location>
        <location evidence="1">Cytoskeleton</location>
    </subcellularLocation>
</comment>
<evidence type="ECO:0000313" key="8">
    <source>
        <dbReference type="Proteomes" id="UP000274922"/>
    </source>
</evidence>
<dbReference type="InterPro" id="IPR001084">
    <property type="entry name" value="MAP_tubulin-bd_rpt"/>
</dbReference>
<dbReference type="PANTHER" id="PTHR11501">
    <property type="entry name" value="MICROTUBULE-ASSOCIATED PROTEIN"/>
    <property type="match status" value="1"/>
</dbReference>
<dbReference type="Proteomes" id="UP000274922">
    <property type="component" value="Unassembled WGS sequence"/>
</dbReference>
<gene>
    <name evidence="7" type="ORF">CXG81DRAFT_17667</name>
</gene>
<evidence type="ECO:0008006" key="9">
    <source>
        <dbReference type="Google" id="ProtNLM"/>
    </source>
</evidence>
<dbReference type="GO" id="GO:0000226">
    <property type="term" value="P:microtubule cytoskeleton organization"/>
    <property type="evidence" value="ECO:0007669"/>
    <property type="project" value="TreeGrafter"/>
</dbReference>
<dbReference type="PANTHER" id="PTHR11501:SF18">
    <property type="entry name" value="MICROTUBULE-ASSOCIATED PROTEIN"/>
    <property type="match status" value="1"/>
</dbReference>
<feature type="compositionally biased region" description="Polar residues" evidence="6">
    <location>
        <begin position="196"/>
        <end position="206"/>
    </location>
</feature>
<dbReference type="OrthoDB" id="206213at2759"/>